<protein>
    <submittedName>
        <fullName evidence="2">Uncharacterized protein</fullName>
    </submittedName>
</protein>
<name>A0A150PB75_SORCE</name>
<gene>
    <name evidence="2" type="ORF">BE08_20330</name>
</gene>
<evidence type="ECO:0000256" key="1">
    <source>
        <dbReference type="SAM" id="MobiDB-lite"/>
    </source>
</evidence>
<accession>A0A150PB75</accession>
<evidence type="ECO:0000313" key="2">
    <source>
        <dbReference type="EMBL" id="KYF52919.1"/>
    </source>
</evidence>
<evidence type="ECO:0000313" key="3">
    <source>
        <dbReference type="Proteomes" id="UP000075420"/>
    </source>
</evidence>
<comment type="caution">
    <text evidence="2">The sequence shown here is derived from an EMBL/GenBank/DDBJ whole genome shotgun (WGS) entry which is preliminary data.</text>
</comment>
<feature type="region of interest" description="Disordered" evidence="1">
    <location>
        <begin position="138"/>
        <end position="194"/>
    </location>
</feature>
<sequence>MSNSSTRGRQSTAAHSPALRAPRTSPTQRREREDRSDPGRPRKQAEAPRTAADRFGTSELDEPFADMMDAAAAPPLRGKVNPRSELSDVIPTLDDEVRGYHHHPNDAGSTEFEVNPDAADAAADLASELGAEFLEGATKGQDISDVAMSHDDDDGDLPYLLEDEDIESVEPDDEEADEVDDELPVTQRMRRHVG</sequence>
<dbReference type="EMBL" id="JELY01002332">
    <property type="protein sequence ID" value="KYF52919.1"/>
    <property type="molecule type" value="Genomic_DNA"/>
</dbReference>
<proteinExistence type="predicted"/>
<feature type="compositionally biased region" description="Low complexity" evidence="1">
    <location>
        <begin position="65"/>
        <end position="75"/>
    </location>
</feature>
<feature type="region of interest" description="Disordered" evidence="1">
    <location>
        <begin position="1"/>
        <end position="85"/>
    </location>
</feature>
<feature type="compositionally biased region" description="Basic and acidic residues" evidence="1">
    <location>
        <begin position="28"/>
        <end position="46"/>
    </location>
</feature>
<dbReference type="Proteomes" id="UP000075420">
    <property type="component" value="Unassembled WGS sequence"/>
</dbReference>
<reference evidence="2 3" key="1">
    <citation type="submission" date="2014-02" db="EMBL/GenBank/DDBJ databases">
        <title>The small core and large imbalanced accessory genome model reveals a collaborative survival strategy of Sorangium cellulosum strains in nature.</title>
        <authorList>
            <person name="Han K."/>
            <person name="Peng R."/>
            <person name="Blom J."/>
            <person name="Li Y.-Z."/>
        </authorList>
    </citation>
    <scope>NUCLEOTIDE SEQUENCE [LARGE SCALE GENOMIC DNA]</scope>
    <source>
        <strain evidence="2 3">So0157-25</strain>
    </source>
</reference>
<dbReference type="AlphaFoldDB" id="A0A150PB75"/>
<organism evidence="2 3">
    <name type="scientific">Sorangium cellulosum</name>
    <name type="common">Polyangium cellulosum</name>
    <dbReference type="NCBI Taxonomy" id="56"/>
    <lineage>
        <taxon>Bacteria</taxon>
        <taxon>Pseudomonadati</taxon>
        <taxon>Myxococcota</taxon>
        <taxon>Polyangia</taxon>
        <taxon>Polyangiales</taxon>
        <taxon>Polyangiaceae</taxon>
        <taxon>Sorangium</taxon>
    </lineage>
</organism>
<feature type="compositionally biased region" description="Acidic residues" evidence="1">
    <location>
        <begin position="151"/>
        <end position="183"/>
    </location>
</feature>
<feature type="compositionally biased region" description="Polar residues" evidence="1">
    <location>
        <begin position="1"/>
        <end position="14"/>
    </location>
</feature>